<evidence type="ECO:0000256" key="3">
    <source>
        <dbReference type="ARBA" id="ARBA00022730"/>
    </source>
</evidence>
<feature type="region of interest" description="Disordered" evidence="10">
    <location>
        <begin position="426"/>
        <end position="462"/>
    </location>
</feature>
<dbReference type="PANTHER" id="PTHR10768:SF23">
    <property type="entry name" value="60S RIBOSOMAL PROTEIN L37"/>
    <property type="match status" value="1"/>
</dbReference>
<evidence type="ECO:0000313" key="12">
    <source>
        <dbReference type="Proteomes" id="UP001488838"/>
    </source>
</evidence>
<dbReference type="Gene3D" id="2.20.25.30">
    <property type="match status" value="1"/>
</dbReference>
<keyword evidence="6" id="KW-0694">RNA-binding</keyword>
<dbReference type="GO" id="GO:0022625">
    <property type="term" value="C:cytosolic large ribosomal subunit"/>
    <property type="evidence" value="ECO:0007669"/>
    <property type="project" value="TreeGrafter"/>
</dbReference>
<keyword evidence="4" id="KW-0863">Zinc-finger</keyword>
<evidence type="ECO:0000256" key="4">
    <source>
        <dbReference type="ARBA" id="ARBA00022771"/>
    </source>
</evidence>
<gene>
    <name evidence="11" type="ORF">U0070_019758</name>
</gene>
<keyword evidence="7" id="KW-0689">Ribosomal protein</keyword>
<evidence type="ECO:0000256" key="9">
    <source>
        <dbReference type="ARBA" id="ARBA00035332"/>
    </source>
</evidence>
<dbReference type="SUPFAM" id="SSF57829">
    <property type="entry name" value="Zn-binding ribosomal proteins"/>
    <property type="match status" value="1"/>
</dbReference>
<dbReference type="PANTHER" id="PTHR10768">
    <property type="entry name" value="60S RIBOSOMAL PROTEIN L37"/>
    <property type="match status" value="1"/>
</dbReference>
<dbReference type="Proteomes" id="UP001488838">
    <property type="component" value="Unassembled WGS sequence"/>
</dbReference>
<dbReference type="EMBL" id="JBBHLL010000048">
    <property type="protein sequence ID" value="KAK7824072.1"/>
    <property type="molecule type" value="Genomic_DNA"/>
</dbReference>
<feature type="compositionally biased region" description="Basic and acidic residues" evidence="10">
    <location>
        <begin position="507"/>
        <end position="518"/>
    </location>
</feature>
<proteinExistence type="inferred from homology"/>
<feature type="non-terminal residue" evidence="11">
    <location>
        <position position="1"/>
    </location>
</feature>
<keyword evidence="3" id="KW-0699">rRNA-binding</keyword>
<sequence>AFGSVTKYSTFRSNFVKRPSAEIPVASNPITTTRGQPSPAGTRKPVPLRRKGLFPSDTPDSSSVVKVAPAADTLRLSEPRNRLIRKSSNGLVPTLLFKGPVQPVASRPWGIISERGVCPQLGELLQLQTSMYITLFCSLTWLPKTKEIAPGQGAATKDAALWACSTLFSRSKTMKGTPSFGKCLNKMHTLCHRCGSKAYHLQKSTCGNCGYPAKSNRKLPIEDSDTDSMKINKQLAQEGSCYSIKFILGTSSSHKINEHAVVHQLFESVMLWIVADSSVDHGDIGFSQDVGNLARISFGTPPSSHMTLGVGFHILASFREVKDSHRFGETVKKLHHGASPLADNTPFRADSQLLRSLPGCQAKLEGRLLVLSRSLPQWFPREAISPVECQHRPVSLWGTPGGLWWMNINTVDSLVLQRPKVMLQEEKARMEGKRGDSQHKAKRTDQSDSQKGQSPRSSLATTAVRQVPLGVRYFCGIPLRVQAQQSRPSAEQSKQVTLREVTSCLGEPKRKAAEQEDE</sequence>
<feature type="region of interest" description="Disordered" evidence="10">
    <location>
        <begin position="26"/>
        <end position="62"/>
    </location>
</feature>
<feature type="compositionally biased region" description="Polar residues" evidence="10">
    <location>
        <begin position="449"/>
        <end position="462"/>
    </location>
</feature>
<feature type="compositionally biased region" description="Basic and acidic residues" evidence="10">
    <location>
        <begin position="426"/>
        <end position="448"/>
    </location>
</feature>
<evidence type="ECO:0000256" key="8">
    <source>
        <dbReference type="ARBA" id="ARBA00023274"/>
    </source>
</evidence>
<protein>
    <recommendedName>
        <fullName evidence="9">60S ribosomal protein L37</fullName>
    </recommendedName>
</protein>
<dbReference type="InterPro" id="IPR001569">
    <property type="entry name" value="Ribosomal_eL37"/>
</dbReference>
<organism evidence="11 12">
    <name type="scientific">Myodes glareolus</name>
    <name type="common">Bank vole</name>
    <name type="synonym">Clethrionomys glareolus</name>
    <dbReference type="NCBI Taxonomy" id="447135"/>
    <lineage>
        <taxon>Eukaryota</taxon>
        <taxon>Metazoa</taxon>
        <taxon>Chordata</taxon>
        <taxon>Craniata</taxon>
        <taxon>Vertebrata</taxon>
        <taxon>Euteleostomi</taxon>
        <taxon>Mammalia</taxon>
        <taxon>Eutheria</taxon>
        <taxon>Euarchontoglires</taxon>
        <taxon>Glires</taxon>
        <taxon>Rodentia</taxon>
        <taxon>Myomorpha</taxon>
        <taxon>Muroidea</taxon>
        <taxon>Cricetidae</taxon>
        <taxon>Arvicolinae</taxon>
        <taxon>Myodes</taxon>
    </lineage>
</organism>
<evidence type="ECO:0000256" key="7">
    <source>
        <dbReference type="ARBA" id="ARBA00022980"/>
    </source>
</evidence>
<name>A0AAW0JB25_MYOGA</name>
<evidence type="ECO:0000256" key="6">
    <source>
        <dbReference type="ARBA" id="ARBA00022884"/>
    </source>
</evidence>
<keyword evidence="8" id="KW-0687">Ribonucleoprotein</keyword>
<keyword evidence="2" id="KW-0479">Metal-binding</keyword>
<reference evidence="11 12" key="1">
    <citation type="journal article" date="2023" name="bioRxiv">
        <title>Conserved and derived expression patterns and positive selection on dental genes reveal complex evolutionary context of ever-growing rodent molars.</title>
        <authorList>
            <person name="Calamari Z.T."/>
            <person name="Song A."/>
            <person name="Cohen E."/>
            <person name="Akter M."/>
            <person name="Roy R.D."/>
            <person name="Hallikas O."/>
            <person name="Christensen M.M."/>
            <person name="Li P."/>
            <person name="Marangoni P."/>
            <person name="Jernvall J."/>
            <person name="Klein O.D."/>
        </authorList>
    </citation>
    <scope>NUCLEOTIDE SEQUENCE [LARGE SCALE GENOMIC DNA]</scope>
    <source>
        <strain evidence="11">V071</strain>
    </source>
</reference>
<dbReference type="InterPro" id="IPR011331">
    <property type="entry name" value="Ribosomal_eL37/eL43"/>
</dbReference>
<accession>A0AAW0JB25</accession>
<feature type="compositionally biased region" description="Polar residues" evidence="10">
    <location>
        <begin position="483"/>
        <end position="496"/>
    </location>
</feature>
<comment type="caution">
    <text evidence="11">The sequence shown here is derived from an EMBL/GenBank/DDBJ whole genome shotgun (WGS) entry which is preliminary data.</text>
</comment>
<dbReference type="GO" id="GO:0008270">
    <property type="term" value="F:zinc ion binding"/>
    <property type="evidence" value="ECO:0007669"/>
    <property type="project" value="UniProtKB-KW"/>
</dbReference>
<feature type="region of interest" description="Disordered" evidence="10">
    <location>
        <begin position="483"/>
        <end position="518"/>
    </location>
</feature>
<dbReference type="GO" id="GO:0003735">
    <property type="term" value="F:structural constituent of ribosome"/>
    <property type="evidence" value="ECO:0007669"/>
    <property type="project" value="InterPro"/>
</dbReference>
<evidence type="ECO:0000256" key="1">
    <source>
        <dbReference type="ARBA" id="ARBA00009805"/>
    </source>
</evidence>
<dbReference type="InterPro" id="IPR011332">
    <property type="entry name" value="Ribosomal_zn-bd"/>
</dbReference>
<evidence type="ECO:0000313" key="11">
    <source>
        <dbReference type="EMBL" id="KAK7824072.1"/>
    </source>
</evidence>
<evidence type="ECO:0000256" key="5">
    <source>
        <dbReference type="ARBA" id="ARBA00022833"/>
    </source>
</evidence>
<dbReference type="AlphaFoldDB" id="A0AAW0JB25"/>
<comment type="similarity">
    <text evidence="1">Belongs to the eukaryotic ribosomal protein eL37 family.</text>
</comment>
<keyword evidence="5" id="KW-0862">Zinc</keyword>
<dbReference type="GO" id="GO:0019843">
    <property type="term" value="F:rRNA binding"/>
    <property type="evidence" value="ECO:0007669"/>
    <property type="project" value="UniProtKB-KW"/>
</dbReference>
<dbReference type="Pfam" id="PF01907">
    <property type="entry name" value="Ribosomal_L37e"/>
    <property type="match status" value="1"/>
</dbReference>
<feature type="non-terminal residue" evidence="11">
    <location>
        <position position="518"/>
    </location>
</feature>
<keyword evidence="12" id="KW-1185">Reference proteome</keyword>
<evidence type="ECO:0000256" key="10">
    <source>
        <dbReference type="SAM" id="MobiDB-lite"/>
    </source>
</evidence>
<evidence type="ECO:0000256" key="2">
    <source>
        <dbReference type="ARBA" id="ARBA00022723"/>
    </source>
</evidence>
<dbReference type="GO" id="GO:0006412">
    <property type="term" value="P:translation"/>
    <property type="evidence" value="ECO:0007669"/>
    <property type="project" value="InterPro"/>
</dbReference>